<dbReference type="EMBL" id="FWXD01000013">
    <property type="protein sequence ID" value="SMC26319.1"/>
    <property type="molecule type" value="Genomic_DNA"/>
</dbReference>
<name>A0A1W1XQR4_9NEIS</name>
<evidence type="ECO:0000313" key="1">
    <source>
        <dbReference type="EMBL" id="SMC26319.1"/>
    </source>
</evidence>
<dbReference type="OrthoDB" id="7067169at2"/>
<reference evidence="1 2" key="1">
    <citation type="submission" date="2017-04" db="EMBL/GenBank/DDBJ databases">
        <authorList>
            <person name="Afonso C.L."/>
            <person name="Miller P.J."/>
            <person name="Scott M.A."/>
            <person name="Spackman E."/>
            <person name="Goraichik I."/>
            <person name="Dimitrov K.M."/>
            <person name="Suarez D.L."/>
            <person name="Swayne D.E."/>
        </authorList>
    </citation>
    <scope>NUCLEOTIDE SEQUENCE [LARGE SCALE GENOMIC DNA]</scope>
    <source>
        <strain evidence="1 2">DSM 23236</strain>
    </source>
</reference>
<dbReference type="Proteomes" id="UP000192761">
    <property type="component" value="Unassembled WGS sequence"/>
</dbReference>
<dbReference type="STRING" id="1121001.SAMN02745857_02449"/>
<dbReference type="RefSeq" id="WP_139798806.1">
    <property type="nucleotide sequence ID" value="NZ_FWXD01000013.1"/>
</dbReference>
<protein>
    <submittedName>
        <fullName evidence="1">Uncharacterized protein</fullName>
    </submittedName>
</protein>
<proteinExistence type="predicted"/>
<sequence length="143" mass="16931">MRHPIRPKPITRQLIAALRRRWQRFAATFSNHISFVPAHYQARPCQGRAWRRAFPVAGKQHIRRFLQLFTDAFGFPQSSVLRFRPDDPVMEVYRALYPRNGMDAMELEHWALSLQRHYALGAQAIWRDNLTLGELFAMTERQQ</sequence>
<evidence type="ECO:0000313" key="2">
    <source>
        <dbReference type="Proteomes" id="UP000192761"/>
    </source>
</evidence>
<dbReference type="AlphaFoldDB" id="A0A1W1XQR4"/>
<gene>
    <name evidence="1" type="ORF">SAMN02745857_02449</name>
</gene>
<organism evidence="1 2">
    <name type="scientific">Andreprevotia lacus DSM 23236</name>
    <dbReference type="NCBI Taxonomy" id="1121001"/>
    <lineage>
        <taxon>Bacteria</taxon>
        <taxon>Pseudomonadati</taxon>
        <taxon>Pseudomonadota</taxon>
        <taxon>Betaproteobacteria</taxon>
        <taxon>Neisseriales</taxon>
        <taxon>Chitinibacteraceae</taxon>
        <taxon>Andreprevotia</taxon>
    </lineage>
</organism>
<keyword evidence="2" id="KW-1185">Reference proteome</keyword>
<accession>A0A1W1XQR4</accession>